<feature type="domain" description="BAH" evidence="2">
    <location>
        <begin position="135"/>
        <end position="266"/>
    </location>
</feature>
<dbReference type="InterPro" id="IPR043151">
    <property type="entry name" value="BAH_sf"/>
</dbReference>
<dbReference type="GO" id="GO:0003682">
    <property type="term" value="F:chromatin binding"/>
    <property type="evidence" value="ECO:0007669"/>
    <property type="project" value="InterPro"/>
</dbReference>
<feature type="compositionally biased region" description="Basic and acidic residues" evidence="1">
    <location>
        <begin position="491"/>
        <end position="504"/>
    </location>
</feature>
<dbReference type="SUPFAM" id="SSF57903">
    <property type="entry name" value="FYVE/PHD zinc finger"/>
    <property type="match status" value="1"/>
</dbReference>
<dbReference type="Proteomes" id="UP000700596">
    <property type="component" value="Unassembled WGS sequence"/>
</dbReference>
<dbReference type="AlphaFoldDB" id="A0A9P9ILH3"/>
<feature type="region of interest" description="Disordered" evidence="1">
    <location>
        <begin position="1"/>
        <end position="105"/>
    </location>
</feature>
<dbReference type="Gene3D" id="2.30.30.490">
    <property type="match status" value="1"/>
</dbReference>
<feature type="compositionally biased region" description="Polar residues" evidence="1">
    <location>
        <begin position="515"/>
        <end position="524"/>
    </location>
</feature>
<organism evidence="3 4">
    <name type="scientific">Dendryphion nanum</name>
    <dbReference type="NCBI Taxonomy" id="256645"/>
    <lineage>
        <taxon>Eukaryota</taxon>
        <taxon>Fungi</taxon>
        <taxon>Dikarya</taxon>
        <taxon>Ascomycota</taxon>
        <taxon>Pezizomycotina</taxon>
        <taxon>Dothideomycetes</taxon>
        <taxon>Pleosporomycetidae</taxon>
        <taxon>Pleosporales</taxon>
        <taxon>Torulaceae</taxon>
        <taxon>Dendryphion</taxon>
    </lineage>
</organism>
<evidence type="ECO:0000313" key="4">
    <source>
        <dbReference type="Proteomes" id="UP000700596"/>
    </source>
</evidence>
<keyword evidence="4" id="KW-1185">Reference proteome</keyword>
<evidence type="ECO:0000313" key="3">
    <source>
        <dbReference type="EMBL" id="KAH7123545.1"/>
    </source>
</evidence>
<feature type="compositionally biased region" description="Polar residues" evidence="1">
    <location>
        <begin position="416"/>
        <end position="432"/>
    </location>
</feature>
<protein>
    <recommendedName>
        <fullName evidence="2">BAH domain-containing protein</fullName>
    </recommendedName>
</protein>
<evidence type="ECO:0000256" key="1">
    <source>
        <dbReference type="SAM" id="MobiDB-lite"/>
    </source>
</evidence>
<comment type="caution">
    <text evidence="3">The sequence shown here is derived from an EMBL/GenBank/DDBJ whole genome shotgun (WGS) entry which is preliminary data.</text>
</comment>
<evidence type="ECO:0000259" key="2">
    <source>
        <dbReference type="PROSITE" id="PS51038"/>
    </source>
</evidence>
<feature type="compositionally biased region" description="Polar residues" evidence="1">
    <location>
        <begin position="442"/>
        <end position="469"/>
    </location>
</feature>
<dbReference type="Gene3D" id="3.30.40.10">
    <property type="entry name" value="Zinc/RING finger domain, C3HC4 (zinc finger)"/>
    <property type="match status" value="1"/>
</dbReference>
<feature type="compositionally biased region" description="Low complexity" evidence="1">
    <location>
        <begin position="23"/>
        <end position="33"/>
    </location>
</feature>
<sequence>MPRKRKSRHDHDPDPAPAPTPAPTRSTPSSSKTKSPKHQKKLVDWKKIKTPVPWKVQPIKATALHKRRGVSSAKRRKLEDDGSPDYDPDDDPEEPNKHQSSPFEGTNVGEAYYQIKPSAIWLKMARYRKFSIQKDAFMIGDFVYVKHLDIEHDAAESDQEDPTTNVEKRWVAKVLEVRATDALHVFLRVYWMYKPEDLPTGRLPYHGSNELIASNHMDIIDAATVDGKASVVYWREDSDSDEPLDPLQYFWRQTHDVHQSKHGLSKLPLHCVDQKEFNPNELLVQCDSCKSWLHNKCLEKEAIRQQYEKHDLKYTESPPKPQEGPAAPEGRSGTHNILFSAHLDLGIKSDKLILTITDHRIGRVPATWQLPTISCLLCGNPIESPTPTYENDIRSQFDSSSHSSKSLKSNEDLQLRLNSQKSISRSTKSPTPSLDPDDDHVSPTTTPSKSARTPETNPDLTSDDANSFSDAEEATAPTDRSGEVEQDGEEIIQRDGKDEVKQSEDTELDEDAASESGTASTPINSVDAETI</sequence>
<feature type="region of interest" description="Disordered" evidence="1">
    <location>
        <begin position="389"/>
        <end position="531"/>
    </location>
</feature>
<feature type="compositionally biased region" description="Polar residues" evidence="1">
    <location>
        <begin position="389"/>
        <end position="398"/>
    </location>
</feature>
<dbReference type="EMBL" id="JAGMWT010000008">
    <property type="protein sequence ID" value="KAH7123545.1"/>
    <property type="molecule type" value="Genomic_DNA"/>
</dbReference>
<reference evidence="3" key="1">
    <citation type="journal article" date="2021" name="Nat. Commun.">
        <title>Genetic determinants of endophytism in the Arabidopsis root mycobiome.</title>
        <authorList>
            <person name="Mesny F."/>
            <person name="Miyauchi S."/>
            <person name="Thiergart T."/>
            <person name="Pickel B."/>
            <person name="Atanasova L."/>
            <person name="Karlsson M."/>
            <person name="Huettel B."/>
            <person name="Barry K.W."/>
            <person name="Haridas S."/>
            <person name="Chen C."/>
            <person name="Bauer D."/>
            <person name="Andreopoulos W."/>
            <person name="Pangilinan J."/>
            <person name="LaButti K."/>
            <person name="Riley R."/>
            <person name="Lipzen A."/>
            <person name="Clum A."/>
            <person name="Drula E."/>
            <person name="Henrissat B."/>
            <person name="Kohler A."/>
            <person name="Grigoriev I.V."/>
            <person name="Martin F.M."/>
            <person name="Hacquard S."/>
        </authorList>
    </citation>
    <scope>NUCLEOTIDE SEQUENCE</scope>
    <source>
        <strain evidence="3">MPI-CAGE-CH-0243</strain>
    </source>
</reference>
<dbReference type="InterPro" id="IPR001025">
    <property type="entry name" value="BAH_dom"/>
</dbReference>
<feature type="compositionally biased region" description="Basic residues" evidence="1">
    <location>
        <begin position="63"/>
        <end position="76"/>
    </location>
</feature>
<proteinExistence type="predicted"/>
<accession>A0A9P9ILH3</accession>
<dbReference type="OrthoDB" id="10259622at2759"/>
<dbReference type="PANTHER" id="PTHR46364">
    <property type="entry name" value="OS08G0421900 PROTEIN"/>
    <property type="match status" value="1"/>
</dbReference>
<dbReference type="SMART" id="SM00439">
    <property type="entry name" value="BAH"/>
    <property type="match status" value="1"/>
</dbReference>
<gene>
    <name evidence="3" type="ORF">B0J11DRAFT_314356</name>
</gene>
<dbReference type="PROSITE" id="PS51038">
    <property type="entry name" value="BAH"/>
    <property type="match status" value="1"/>
</dbReference>
<dbReference type="InterPro" id="IPR013083">
    <property type="entry name" value="Znf_RING/FYVE/PHD"/>
</dbReference>
<feature type="compositionally biased region" description="Acidic residues" evidence="1">
    <location>
        <begin position="81"/>
        <end position="93"/>
    </location>
</feature>
<name>A0A9P9ILH3_9PLEO</name>
<dbReference type="Pfam" id="PF01426">
    <property type="entry name" value="BAH"/>
    <property type="match status" value="1"/>
</dbReference>
<dbReference type="InterPro" id="IPR011011">
    <property type="entry name" value="Znf_FYVE_PHD"/>
</dbReference>
<dbReference type="CDD" id="cd04370">
    <property type="entry name" value="BAH"/>
    <property type="match status" value="1"/>
</dbReference>
<feature type="region of interest" description="Disordered" evidence="1">
    <location>
        <begin position="314"/>
        <end position="334"/>
    </location>
</feature>